<accession>A0A7W6WJ47</accession>
<feature type="domain" description="SGNH hydrolase-type esterase" evidence="1">
    <location>
        <begin position="6"/>
        <end position="205"/>
    </location>
</feature>
<evidence type="ECO:0000313" key="2">
    <source>
        <dbReference type="EMBL" id="MBB4284640.1"/>
    </source>
</evidence>
<dbReference type="SUPFAM" id="SSF52266">
    <property type="entry name" value="SGNH hydrolase"/>
    <property type="match status" value="1"/>
</dbReference>
<organism evidence="2 3">
    <name type="scientific">Roseospira goensis</name>
    <dbReference type="NCBI Taxonomy" id="391922"/>
    <lineage>
        <taxon>Bacteria</taxon>
        <taxon>Pseudomonadati</taxon>
        <taxon>Pseudomonadota</taxon>
        <taxon>Alphaproteobacteria</taxon>
        <taxon>Rhodospirillales</taxon>
        <taxon>Rhodospirillaceae</taxon>
        <taxon>Roseospira</taxon>
    </lineage>
</organism>
<dbReference type="EMBL" id="JACIGI010000002">
    <property type="protein sequence ID" value="MBB4284640.1"/>
    <property type="molecule type" value="Genomic_DNA"/>
</dbReference>
<reference evidence="2 3" key="1">
    <citation type="submission" date="2020-08" db="EMBL/GenBank/DDBJ databases">
        <title>Genome sequencing of Purple Non-Sulfur Bacteria from various extreme environments.</title>
        <authorList>
            <person name="Mayer M."/>
        </authorList>
    </citation>
    <scope>NUCLEOTIDE SEQUENCE [LARGE SCALE GENOMIC DNA]</scope>
    <source>
        <strain evidence="2 3">JA135</strain>
    </source>
</reference>
<sequence>MRTILVFGDSNAWGWVPADERRPLERFAPGVPWPEALAARLGTGTRVLVDAVPARTTDLDDAVSAEVFAPLAPRDFNGRARLPAALVTAGPVDLVVLALGTNDLKTRFARTPEAIADAVVGLADTVHDAAPARAWPAPPVLILAPPPLGPLAPWTADSFGGRQAVSEATGPAVVASAAAHGLPVVEAGAVLGAAHGVDGVHYTAADHTALADALHAPVRALLEPPGGRPA</sequence>
<keyword evidence="3" id="KW-1185">Reference proteome</keyword>
<dbReference type="RefSeq" id="WP_184431120.1">
    <property type="nucleotide sequence ID" value="NZ_JACIGI010000002.1"/>
</dbReference>
<dbReference type="Gene3D" id="3.40.50.1110">
    <property type="entry name" value="SGNH hydrolase"/>
    <property type="match status" value="1"/>
</dbReference>
<evidence type="ECO:0000259" key="1">
    <source>
        <dbReference type="Pfam" id="PF13472"/>
    </source>
</evidence>
<dbReference type="GO" id="GO:0016788">
    <property type="term" value="F:hydrolase activity, acting on ester bonds"/>
    <property type="evidence" value="ECO:0007669"/>
    <property type="project" value="UniProtKB-ARBA"/>
</dbReference>
<name>A0A7W6WJ47_9PROT</name>
<dbReference type="Proteomes" id="UP000555728">
    <property type="component" value="Unassembled WGS sequence"/>
</dbReference>
<protein>
    <submittedName>
        <fullName evidence="2">Lysophospholipase L1-like esterase</fullName>
    </submittedName>
</protein>
<comment type="caution">
    <text evidence="2">The sequence shown here is derived from an EMBL/GenBank/DDBJ whole genome shotgun (WGS) entry which is preliminary data.</text>
</comment>
<dbReference type="AlphaFoldDB" id="A0A7W6WJ47"/>
<evidence type="ECO:0000313" key="3">
    <source>
        <dbReference type="Proteomes" id="UP000555728"/>
    </source>
</evidence>
<gene>
    <name evidence="2" type="ORF">GGD88_000347</name>
</gene>
<dbReference type="InterPro" id="IPR013830">
    <property type="entry name" value="SGNH_hydro"/>
</dbReference>
<dbReference type="InterPro" id="IPR036514">
    <property type="entry name" value="SGNH_hydro_sf"/>
</dbReference>
<dbReference type="Pfam" id="PF13472">
    <property type="entry name" value="Lipase_GDSL_2"/>
    <property type="match status" value="1"/>
</dbReference>
<proteinExistence type="predicted"/>